<protein>
    <submittedName>
        <fullName evidence="1">Uncharacterized protein</fullName>
    </submittedName>
</protein>
<dbReference type="KEGG" id="pbap:Pla133_27850"/>
<organism evidence="1 2">
    <name type="scientific">Engelhardtia mirabilis</name>
    <dbReference type="NCBI Taxonomy" id="2528011"/>
    <lineage>
        <taxon>Bacteria</taxon>
        <taxon>Pseudomonadati</taxon>
        <taxon>Planctomycetota</taxon>
        <taxon>Planctomycetia</taxon>
        <taxon>Planctomycetia incertae sedis</taxon>
        <taxon>Engelhardtia</taxon>
    </lineage>
</organism>
<accession>A0A518BL52</accession>
<proteinExistence type="predicted"/>
<dbReference type="EMBL" id="CP036287">
    <property type="protein sequence ID" value="QDU67697.1"/>
    <property type="molecule type" value="Genomic_DNA"/>
</dbReference>
<reference evidence="1 2" key="1">
    <citation type="submission" date="2019-02" db="EMBL/GenBank/DDBJ databases">
        <title>Deep-cultivation of Planctomycetes and their phenomic and genomic characterization uncovers novel biology.</title>
        <authorList>
            <person name="Wiegand S."/>
            <person name="Jogler M."/>
            <person name="Boedeker C."/>
            <person name="Pinto D."/>
            <person name="Vollmers J."/>
            <person name="Rivas-Marin E."/>
            <person name="Kohn T."/>
            <person name="Peeters S.H."/>
            <person name="Heuer A."/>
            <person name="Rast P."/>
            <person name="Oberbeckmann S."/>
            <person name="Bunk B."/>
            <person name="Jeske O."/>
            <person name="Meyerdierks A."/>
            <person name="Storesund J.E."/>
            <person name="Kallscheuer N."/>
            <person name="Luecker S."/>
            <person name="Lage O.M."/>
            <person name="Pohl T."/>
            <person name="Merkel B.J."/>
            <person name="Hornburger P."/>
            <person name="Mueller R.-W."/>
            <person name="Bruemmer F."/>
            <person name="Labrenz M."/>
            <person name="Spormann A.M."/>
            <person name="Op den Camp H."/>
            <person name="Overmann J."/>
            <person name="Amann R."/>
            <person name="Jetten M.S.M."/>
            <person name="Mascher T."/>
            <person name="Medema M.H."/>
            <person name="Devos D.P."/>
            <person name="Kaster A.-K."/>
            <person name="Ovreas L."/>
            <person name="Rohde M."/>
            <person name="Galperin M.Y."/>
            <person name="Jogler C."/>
        </authorList>
    </citation>
    <scope>NUCLEOTIDE SEQUENCE [LARGE SCALE GENOMIC DNA]</scope>
    <source>
        <strain evidence="1 2">Pla133</strain>
    </source>
</reference>
<sequence length="107" mass="11498">MEAKELLEVLADSAETQLRTQIADYFEEIGEDLETGVSANLAKLARLAAMEGDEARLKRVADGTRAHLANMNRDTQDEVVSFIEAAAVNALGLVAMGARHVAGEVRS</sequence>
<dbReference type="Proteomes" id="UP000316921">
    <property type="component" value="Chromosome"/>
</dbReference>
<evidence type="ECO:0000313" key="1">
    <source>
        <dbReference type="EMBL" id="QDU67697.1"/>
    </source>
</evidence>
<name>A0A518BL52_9BACT</name>
<gene>
    <name evidence="1" type="ORF">Pla133_27850</name>
</gene>
<dbReference type="RefSeq" id="WP_145066068.1">
    <property type="nucleotide sequence ID" value="NZ_CP036287.1"/>
</dbReference>
<evidence type="ECO:0000313" key="2">
    <source>
        <dbReference type="Proteomes" id="UP000316921"/>
    </source>
</evidence>
<keyword evidence="2" id="KW-1185">Reference proteome</keyword>
<dbReference type="AlphaFoldDB" id="A0A518BL52"/>